<gene>
    <name evidence="1" type="ORF">PQR63_23315</name>
</gene>
<sequence length="284" mass="33866">MASQEQQQQNQHQRRHQPRWSIADLDFSRIDLRRVRNDENTFYLVACASFVESGSDLYTHNLLDFFSDNAEVATWLREEWEVEELQHGRALRAYVEHVWPEFEWQSAYDSFLAEYATYCKVELLEPTKALEMAARCVVETGTATYYRALSRSVKEPVLRDLAARISNDEVNHYKHFYRYFRQYREREGIGRSRVLGTLSRRTLEMRNEDADCAIRHVLKFRDPERADDTAYLRELSTRMSATVRTNLTPEMTLKMIMRPLELPPRIQTWVQYPIQQLMQHVFLR</sequence>
<evidence type="ECO:0000313" key="1">
    <source>
        <dbReference type="EMBL" id="MFL9881346.1"/>
    </source>
</evidence>
<evidence type="ECO:0000313" key="2">
    <source>
        <dbReference type="Proteomes" id="UP001629214"/>
    </source>
</evidence>
<dbReference type="CDD" id="cd00657">
    <property type="entry name" value="Ferritin_like"/>
    <property type="match status" value="1"/>
</dbReference>
<dbReference type="SUPFAM" id="SSF47240">
    <property type="entry name" value="Ferritin-like"/>
    <property type="match status" value="1"/>
</dbReference>
<dbReference type="InterPro" id="IPR012348">
    <property type="entry name" value="RNR-like"/>
</dbReference>
<proteinExistence type="predicted"/>
<name>A0ABW8ZEA2_9BURK</name>
<accession>A0ABW8ZEA2</accession>
<dbReference type="RefSeq" id="WP_408170643.1">
    <property type="nucleotide sequence ID" value="NZ_JAQQFR010000025.1"/>
</dbReference>
<reference evidence="1 2" key="1">
    <citation type="journal article" date="2024" name="Chem. Sci.">
        <title>Discovery of megapolipeptins by genome mining of a Burkholderiales bacteria collection.</title>
        <authorList>
            <person name="Paulo B.S."/>
            <person name="Recchia M.J.J."/>
            <person name="Lee S."/>
            <person name="Fergusson C.H."/>
            <person name="Romanowski S.B."/>
            <person name="Hernandez A."/>
            <person name="Krull N."/>
            <person name="Liu D.Y."/>
            <person name="Cavanagh H."/>
            <person name="Bos A."/>
            <person name="Gray C.A."/>
            <person name="Murphy B.T."/>
            <person name="Linington R.G."/>
            <person name="Eustaquio A.S."/>
        </authorList>
    </citation>
    <scope>NUCLEOTIDE SEQUENCE [LARGE SCALE GENOMIC DNA]</scope>
    <source>
        <strain evidence="1 2">RL21-008-BIB-B</strain>
    </source>
</reference>
<dbReference type="Proteomes" id="UP001629214">
    <property type="component" value="Unassembled WGS sequence"/>
</dbReference>
<comment type="caution">
    <text evidence="1">The sequence shown here is derived from an EMBL/GenBank/DDBJ whole genome shotgun (WGS) entry which is preliminary data.</text>
</comment>
<keyword evidence="2" id="KW-1185">Reference proteome</keyword>
<dbReference type="Gene3D" id="1.10.620.20">
    <property type="entry name" value="Ribonucleotide Reductase, subunit A"/>
    <property type="match status" value="1"/>
</dbReference>
<organism evidence="1 2">
    <name type="scientific">Herbaspirillum rhizosphaerae</name>
    <dbReference type="NCBI Taxonomy" id="346179"/>
    <lineage>
        <taxon>Bacteria</taxon>
        <taxon>Pseudomonadati</taxon>
        <taxon>Pseudomonadota</taxon>
        <taxon>Betaproteobacteria</taxon>
        <taxon>Burkholderiales</taxon>
        <taxon>Oxalobacteraceae</taxon>
        <taxon>Herbaspirillum</taxon>
    </lineage>
</organism>
<protein>
    <submittedName>
        <fullName evidence="1">Ferritin-like domain-containing protein</fullName>
    </submittedName>
</protein>
<dbReference type="EMBL" id="JAQQFR010000025">
    <property type="protein sequence ID" value="MFL9881346.1"/>
    <property type="molecule type" value="Genomic_DNA"/>
</dbReference>
<dbReference type="InterPro" id="IPR009078">
    <property type="entry name" value="Ferritin-like_SF"/>
</dbReference>